<gene>
    <name evidence="2" type="ORF">Vbra_21750</name>
</gene>
<evidence type="ECO:0000313" key="2">
    <source>
        <dbReference type="EMBL" id="CEM19646.1"/>
    </source>
</evidence>
<dbReference type="EMBL" id="CDMY01000518">
    <property type="protein sequence ID" value="CEM19646.1"/>
    <property type="molecule type" value="Genomic_DNA"/>
</dbReference>
<accession>A0A0G4FXC4</accession>
<protein>
    <submittedName>
        <fullName evidence="2">Uncharacterized protein</fullName>
    </submittedName>
</protein>
<feature type="region of interest" description="Disordered" evidence="1">
    <location>
        <begin position="176"/>
        <end position="201"/>
    </location>
</feature>
<evidence type="ECO:0000256" key="1">
    <source>
        <dbReference type="SAM" id="MobiDB-lite"/>
    </source>
</evidence>
<keyword evidence="3" id="KW-1185">Reference proteome</keyword>
<feature type="region of interest" description="Disordered" evidence="1">
    <location>
        <begin position="217"/>
        <end position="240"/>
    </location>
</feature>
<dbReference type="InParanoid" id="A0A0G4FXC4"/>
<dbReference type="VEuPathDB" id="CryptoDB:Vbra_21750"/>
<evidence type="ECO:0000313" key="3">
    <source>
        <dbReference type="Proteomes" id="UP000041254"/>
    </source>
</evidence>
<reference evidence="2 3" key="1">
    <citation type="submission" date="2014-11" db="EMBL/GenBank/DDBJ databases">
        <authorList>
            <person name="Zhu J."/>
            <person name="Qi W."/>
            <person name="Song R."/>
        </authorList>
    </citation>
    <scope>NUCLEOTIDE SEQUENCE [LARGE SCALE GENOMIC DNA]</scope>
</reference>
<organism evidence="2 3">
    <name type="scientific">Vitrella brassicaformis (strain CCMP3155)</name>
    <dbReference type="NCBI Taxonomy" id="1169540"/>
    <lineage>
        <taxon>Eukaryota</taxon>
        <taxon>Sar</taxon>
        <taxon>Alveolata</taxon>
        <taxon>Colpodellida</taxon>
        <taxon>Vitrellaceae</taxon>
        <taxon>Vitrella</taxon>
    </lineage>
</organism>
<proteinExistence type="predicted"/>
<sequence>MYFTIIYGIFNWQRYQERWQAFGEHVLRPLHAKFERVHHDATTWLPEVLELFRQELRDPKLLTPYDRSVIIDSHVWGPAVTRSLALSTALHYSIETASRYYRPGAPSRAALISIPGSVMILCYNVCNDWYTQSLERFLCPNFEAKRIECDSPLALKVRAKVIEHCQCTQVPFMTPTDAHPSPRSDAAEPLDVSDKSMSVPGTSSRTVVSRWFSDPAERGSVDRSLSHCAAGSGGQGEGKRQMTVGGLDLVHLDASCAKVLEYEHRRLSRLYKEIEQKRDR</sequence>
<name>A0A0G4FXC4_VITBC</name>
<dbReference type="AlphaFoldDB" id="A0A0G4FXC4"/>
<dbReference type="Proteomes" id="UP000041254">
    <property type="component" value="Unassembled WGS sequence"/>
</dbReference>